<feature type="transmembrane region" description="Helical" evidence="5">
    <location>
        <begin position="206"/>
        <end position="227"/>
    </location>
</feature>
<protein>
    <recommendedName>
        <fullName evidence="5">Probable membrane transporter protein</fullName>
    </recommendedName>
</protein>
<dbReference type="InterPro" id="IPR051598">
    <property type="entry name" value="TSUP/Inactive_protease-like"/>
</dbReference>
<evidence type="ECO:0000313" key="7">
    <source>
        <dbReference type="Proteomes" id="UP000215595"/>
    </source>
</evidence>
<feature type="transmembrane region" description="Helical" evidence="5">
    <location>
        <begin position="239"/>
        <end position="258"/>
    </location>
</feature>
<dbReference type="PANTHER" id="PTHR43701:SF2">
    <property type="entry name" value="MEMBRANE TRANSPORTER PROTEIN YJNA-RELATED"/>
    <property type="match status" value="1"/>
</dbReference>
<dbReference type="Pfam" id="PF01925">
    <property type="entry name" value="TauE"/>
    <property type="match status" value="1"/>
</dbReference>
<keyword evidence="2 5" id="KW-0812">Transmembrane</keyword>
<feature type="transmembrane region" description="Helical" evidence="5">
    <location>
        <begin position="74"/>
        <end position="92"/>
    </location>
</feature>
<evidence type="ECO:0000256" key="4">
    <source>
        <dbReference type="ARBA" id="ARBA00023136"/>
    </source>
</evidence>
<comment type="similarity">
    <text evidence="5">Belongs to the 4-toluene sulfonate uptake permease (TSUP) (TC 2.A.102) family.</text>
</comment>
<name>A0A258FED3_9CAUL</name>
<sequence>MTTDLLPLVLAAFSGGVVALLLTLFGGGGSVLAVPLLLYVVGVADPHVAIGVSAAGVALNALTALAGHARAGRVRWPCATLFAVTGAAGAWIGSSLAKMIDGQQLLLIFAVAMAAVGLSMLRPRLAVVRPEPRLNLAIAPRVGLAGAGVGSAAGFFGIGGGFLIVPGLMASTGMSLATAQATSLLSVAAFGATTAGNYALSGWVDAGLVAAMTAGGVVGTVAGLPLARRLGANAGLGRSLFAGMILIVAVYVAIRAVMAL</sequence>
<evidence type="ECO:0000256" key="5">
    <source>
        <dbReference type="RuleBase" id="RU363041"/>
    </source>
</evidence>
<proteinExistence type="inferred from homology"/>
<gene>
    <name evidence="6" type="ORF">B7Z01_13500</name>
</gene>
<dbReference type="AlphaFoldDB" id="A0A258FED3"/>
<evidence type="ECO:0000256" key="1">
    <source>
        <dbReference type="ARBA" id="ARBA00004141"/>
    </source>
</evidence>
<comment type="caution">
    <text evidence="6">The sequence shown here is derived from an EMBL/GenBank/DDBJ whole genome shotgun (WGS) entry which is preliminary data.</text>
</comment>
<dbReference type="EMBL" id="NCEB01000038">
    <property type="protein sequence ID" value="OYX30851.1"/>
    <property type="molecule type" value="Genomic_DNA"/>
</dbReference>
<keyword evidence="5" id="KW-1003">Cell membrane</keyword>
<reference evidence="6 7" key="1">
    <citation type="submission" date="2017-03" db="EMBL/GenBank/DDBJ databases">
        <title>Lifting the veil on microbial sulfur biogeochemistry in mining wastewaters.</title>
        <authorList>
            <person name="Kantor R.S."/>
            <person name="Colenbrander Nelson T."/>
            <person name="Marshall S."/>
            <person name="Bennett D."/>
            <person name="Apte S."/>
            <person name="Camacho D."/>
            <person name="Thomas B.C."/>
            <person name="Warren L.A."/>
            <person name="Banfield J.F."/>
        </authorList>
    </citation>
    <scope>NUCLEOTIDE SEQUENCE [LARGE SCALE GENOMIC DNA]</scope>
    <source>
        <strain evidence="6">32-69-9</strain>
    </source>
</reference>
<organism evidence="6 7">
    <name type="scientific">Brevundimonas subvibrioides</name>
    <dbReference type="NCBI Taxonomy" id="74313"/>
    <lineage>
        <taxon>Bacteria</taxon>
        <taxon>Pseudomonadati</taxon>
        <taxon>Pseudomonadota</taxon>
        <taxon>Alphaproteobacteria</taxon>
        <taxon>Caulobacterales</taxon>
        <taxon>Caulobacteraceae</taxon>
        <taxon>Brevundimonas</taxon>
    </lineage>
</organism>
<evidence type="ECO:0000256" key="3">
    <source>
        <dbReference type="ARBA" id="ARBA00022989"/>
    </source>
</evidence>
<keyword evidence="3 5" id="KW-1133">Transmembrane helix</keyword>
<dbReference type="PANTHER" id="PTHR43701">
    <property type="entry name" value="MEMBRANE TRANSPORTER PROTEIN MJ0441-RELATED"/>
    <property type="match status" value="1"/>
</dbReference>
<keyword evidence="4 5" id="KW-0472">Membrane</keyword>
<dbReference type="GO" id="GO:0005886">
    <property type="term" value="C:plasma membrane"/>
    <property type="evidence" value="ECO:0007669"/>
    <property type="project" value="UniProtKB-SubCell"/>
</dbReference>
<dbReference type="InterPro" id="IPR002781">
    <property type="entry name" value="TM_pro_TauE-like"/>
</dbReference>
<dbReference type="Proteomes" id="UP000215595">
    <property type="component" value="Unassembled WGS sequence"/>
</dbReference>
<accession>A0A258FED3</accession>
<comment type="subcellular location">
    <subcellularLocation>
        <location evidence="5">Cell membrane</location>
        <topology evidence="5">Multi-pass membrane protein</topology>
    </subcellularLocation>
    <subcellularLocation>
        <location evidence="1">Membrane</location>
        <topology evidence="1">Multi-pass membrane protein</topology>
    </subcellularLocation>
</comment>
<feature type="transmembrane region" description="Helical" evidence="5">
    <location>
        <begin position="104"/>
        <end position="121"/>
    </location>
</feature>
<evidence type="ECO:0000256" key="2">
    <source>
        <dbReference type="ARBA" id="ARBA00022692"/>
    </source>
</evidence>
<evidence type="ECO:0000313" key="6">
    <source>
        <dbReference type="EMBL" id="OYX30851.1"/>
    </source>
</evidence>
<feature type="transmembrane region" description="Helical" evidence="5">
    <location>
        <begin position="142"/>
        <end position="165"/>
    </location>
</feature>